<keyword evidence="2" id="KW-0813">Transport</keyword>
<dbReference type="Pfam" id="PF25919">
    <property type="entry name" value="BSH_CusB"/>
    <property type="match status" value="1"/>
</dbReference>
<dbReference type="InterPro" id="IPR058792">
    <property type="entry name" value="Beta-barrel_RND_2"/>
</dbReference>
<dbReference type="Gene3D" id="2.40.50.100">
    <property type="match status" value="1"/>
</dbReference>
<protein>
    <submittedName>
        <fullName evidence="8">Cu(I)/Ag(I) efflux system membrane fusion protein</fullName>
    </submittedName>
</protein>
<dbReference type="FunFam" id="2.40.30.170:FF:000010">
    <property type="entry name" value="Efflux RND transporter periplasmic adaptor subunit"/>
    <property type="match status" value="1"/>
</dbReference>
<dbReference type="GO" id="GO:0030288">
    <property type="term" value="C:outer membrane-bounded periplasmic space"/>
    <property type="evidence" value="ECO:0007669"/>
    <property type="project" value="TreeGrafter"/>
</dbReference>
<evidence type="ECO:0000256" key="4">
    <source>
        <dbReference type="ARBA" id="ARBA00023065"/>
    </source>
</evidence>
<feature type="domain" description="CusB-like beta-barrel" evidence="6">
    <location>
        <begin position="304"/>
        <end position="380"/>
    </location>
</feature>
<sequence length="466" mass="49317">MNRSLRTILTLGALAAAGAAGFWAGQAGMNGSALPWHPSVEAPVAATGPVIYFRDPDGRPAYSAVPARTADGRAYVAVRASEDVSFEPRAGGQAGAPVAGGEPRRIVFYRNPMGLPDTSPVPKKDSMGMDYIPVYAGEDTDSGTVTVPSGRLQRTGVRSEPAETREIQRQVRVPGSVQLDERRISVVATRTDAFVQEVANVTTGDRVTRGQPLLKLYSPEIAAAGALYVTELASGAGTAGGARQRLENLGVPADTIAELERTRRVPLLFDWRAPRSGVVLERNAIDGMKTTAGAVLFRLADTSQVWVIADVPEYDMAAVRIGAAAVVRPRGLAGRTFEGRIALIYPQVARDTRTTRVRIELANPDGLLLPDMYAEVVIASGSGSTVVAVAESAVIDSGTRQVVIIDRGEGKFEPREVRTGARGGGYVEIREGLAADERVVVSANFLIDAESNLKAALRAMTSGTTP</sequence>
<evidence type="ECO:0000259" key="7">
    <source>
        <dbReference type="Pfam" id="PF25975"/>
    </source>
</evidence>
<evidence type="ECO:0000259" key="5">
    <source>
        <dbReference type="Pfam" id="PF25919"/>
    </source>
</evidence>
<dbReference type="PANTHER" id="PTHR30097:SF15">
    <property type="entry name" value="CATION EFFLUX SYSTEM PROTEIN CUSB"/>
    <property type="match status" value="1"/>
</dbReference>
<keyword evidence="3" id="KW-0732">Signal</keyword>
<evidence type="ECO:0000259" key="6">
    <source>
        <dbReference type="Pfam" id="PF25954"/>
    </source>
</evidence>
<dbReference type="GO" id="GO:0015679">
    <property type="term" value="P:plasma membrane copper ion transport"/>
    <property type="evidence" value="ECO:0007669"/>
    <property type="project" value="TreeGrafter"/>
</dbReference>
<name>A0A2T4YWW8_9HYPH</name>
<dbReference type="NCBIfam" id="TIGR01730">
    <property type="entry name" value="RND_mfp"/>
    <property type="match status" value="1"/>
</dbReference>
<dbReference type="GO" id="GO:0046914">
    <property type="term" value="F:transition metal ion binding"/>
    <property type="evidence" value="ECO:0007669"/>
    <property type="project" value="TreeGrafter"/>
</dbReference>
<comment type="similarity">
    <text evidence="1">Belongs to the membrane fusion protein (MFP) (TC 8.A.1) family.</text>
</comment>
<keyword evidence="4" id="KW-0406">Ion transport</keyword>
<dbReference type="EMBL" id="PZZL01000018">
    <property type="protein sequence ID" value="PTM49532.1"/>
    <property type="molecule type" value="Genomic_DNA"/>
</dbReference>
<dbReference type="InterPro" id="IPR058649">
    <property type="entry name" value="CzcB_C"/>
</dbReference>
<dbReference type="AlphaFoldDB" id="A0A2T4YWW8"/>
<feature type="domain" description="CusB-like barrel-sandwich hybrid" evidence="5">
    <location>
        <begin position="184"/>
        <end position="300"/>
    </location>
</feature>
<dbReference type="Gene3D" id="2.40.420.20">
    <property type="match status" value="1"/>
</dbReference>
<dbReference type="GO" id="GO:0060003">
    <property type="term" value="P:copper ion export"/>
    <property type="evidence" value="ECO:0007669"/>
    <property type="project" value="TreeGrafter"/>
</dbReference>
<dbReference type="RefSeq" id="WP_108179479.1">
    <property type="nucleotide sequence ID" value="NZ_PZZL01000018.1"/>
</dbReference>
<dbReference type="GO" id="GO:0022857">
    <property type="term" value="F:transmembrane transporter activity"/>
    <property type="evidence" value="ECO:0007669"/>
    <property type="project" value="InterPro"/>
</dbReference>
<dbReference type="Gene3D" id="2.40.30.170">
    <property type="match status" value="1"/>
</dbReference>
<dbReference type="SUPFAM" id="SSF111369">
    <property type="entry name" value="HlyD-like secretion proteins"/>
    <property type="match status" value="1"/>
</dbReference>
<evidence type="ECO:0000313" key="8">
    <source>
        <dbReference type="EMBL" id="PTM49532.1"/>
    </source>
</evidence>
<organism evidence="8 9">
    <name type="scientific">Phreatobacter oligotrophus</name>
    <dbReference type="NCBI Taxonomy" id="1122261"/>
    <lineage>
        <taxon>Bacteria</taxon>
        <taxon>Pseudomonadati</taxon>
        <taxon>Pseudomonadota</taxon>
        <taxon>Alphaproteobacteria</taxon>
        <taxon>Hyphomicrobiales</taxon>
        <taxon>Phreatobacteraceae</taxon>
        <taxon>Phreatobacter</taxon>
    </lineage>
</organism>
<dbReference type="Pfam" id="PF25954">
    <property type="entry name" value="Beta-barrel_RND_2"/>
    <property type="match status" value="1"/>
</dbReference>
<dbReference type="PANTHER" id="PTHR30097">
    <property type="entry name" value="CATION EFFLUX SYSTEM PROTEIN CUSB"/>
    <property type="match status" value="1"/>
</dbReference>
<dbReference type="OrthoDB" id="9806939at2"/>
<dbReference type="GO" id="GO:0016020">
    <property type="term" value="C:membrane"/>
    <property type="evidence" value="ECO:0007669"/>
    <property type="project" value="InterPro"/>
</dbReference>
<comment type="caution">
    <text evidence="8">The sequence shown here is derived from an EMBL/GenBank/DDBJ whole genome shotgun (WGS) entry which is preliminary data.</text>
</comment>
<evidence type="ECO:0000313" key="9">
    <source>
        <dbReference type="Proteomes" id="UP000241808"/>
    </source>
</evidence>
<reference evidence="8 9" key="1">
    <citation type="submission" date="2018-04" db="EMBL/GenBank/DDBJ databases">
        <title>Genomic Encyclopedia of Archaeal and Bacterial Type Strains, Phase II (KMG-II): from individual species to whole genera.</title>
        <authorList>
            <person name="Goeker M."/>
        </authorList>
    </citation>
    <scope>NUCLEOTIDE SEQUENCE [LARGE SCALE GENOMIC DNA]</scope>
    <source>
        <strain evidence="8 9">DSM 25521</strain>
    </source>
</reference>
<dbReference type="Pfam" id="PF25975">
    <property type="entry name" value="CzcB_C"/>
    <property type="match status" value="1"/>
</dbReference>
<dbReference type="Proteomes" id="UP000241808">
    <property type="component" value="Unassembled WGS sequence"/>
</dbReference>
<evidence type="ECO:0000256" key="2">
    <source>
        <dbReference type="ARBA" id="ARBA00022448"/>
    </source>
</evidence>
<proteinExistence type="inferred from homology"/>
<evidence type="ECO:0000256" key="3">
    <source>
        <dbReference type="ARBA" id="ARBA00022729"/>
    </source>
</evidence>
<accession>A0A2T4YWW8</accession>
<feature type="domain" description="CzcB-like C-terminal circularly permuted SH3-like" evidence="7">
    <location>
        <begin position="387"/>
        <end position="447"/>
    </location>
</feature>
<evidence type="ECO:0000256" key="1">
    <source>
        <dbReference type="ARBA" id="ARBA00009477"/>
    </source>
</evidence>
<dbReference type="InterPro" id="IPR006143">
    <property type="entry name" value="RND_pump_MFP"/>
</dbReference>
<gene>
    <name evidence="8" type="ORF">C8P69_1182</name>
</gene>
<dbReference type="FunFam" id="2.40.420.20:FF:000003">
    <property type="entry name" value="Cation efflux system protein cusB"/>
    <property type="match status" value="1"/>
</dbReference>
<dbReference type="InterPro" id="IPR051909">
    <property type="entry name" value="MFP_Cation_Efflux"/>
</dbReference>
<dbReference type="InterPro" id="IPR058790">
    <property type="entry name" value="BSH_CusB"/>
</dbReference>
<keyword evidence="9" id="KW-1185">Reference proteome</keyword>